<protein>
    <submittedName>
        <fullName evidence="2">Uncharacterized protein</fullName>
    </submittedName>
</protein>
<gene>
    <name evidence="2" type="ORF">cyc_02825</name>
</gene>
<name>A0A1D3D314_9EIME</name>
<reference evidence="2 3" key="1">
    <citation type="journal article" date="2016" name="BMC Genomics">
        <title>Comparative genomics reveals Cyclospora cayetanensis possesses coccidia-like metabolism and invasion components but unique surface antigens.</title>
        <authorList>
            <person name="Liu S."/>
            <person name="Wang L."/>
            <person name="Zheng H."/>
            <person name="Xu Z."/>
            <person name="Roellig D.M."/>
            <person name="Li N."/>
            <person name="Frace M.A."/>
            <person name="Tang K."/>
            <person name="Arrowood M.J."/>
            <person name="Moss D.M."/>
            <person name="Zhang L."/>
            <person name="Feng Y."/>
            <person name="Xiao L."/>
        </authorList>
    </citation>
    <scope>NUCLEOTIDE SEQUENCE [LARGE SCALE GENOMIC DNA]</scope>
    <source>
        <strain evidence="2 3">CHN_HEN01</strain>
    </source>
</reference>
<dbReference type="AlphaFoldDB" id="A0A1D3D314"/>
<sequence length="87" mass="9104">MQVAHEQGPPSGQAAREGGQQRLRNPQKRLFLDGASPKTGNTTQKGEKSTCIDGDADTPHNPQGAPREEGAPFLCAGFPDGPGRLAP</sequence>
<organism evidence="2 3">
    <name type="scientific">Cyclospora cayetanensis</name>
    <dbReference type="NCBI Taxonomy" id="88456"/>
    <lineage>
        <taxon>Eukaryota</taxon>
        <taxon>Sar</taxon>
        <taxon>Alveolata</taxon>
        <taxon>Apicomplexa</taxon>
        <taxon>Conoidasida</taxon>
        <taxon>Coccidia</taxon>
        <taxon>Eucoccidiorida</taxon>
        <taxon>Eimeriorina</taxon>
        <taxon>Eimeriidae</taxon>
        <taxon>Cyclospora</taxon>
    </lineage>
</organism>
<dbReference type="VEuPathDB" id="ToxoDB:cyc_02825"/>
<proteinExistence type="predicted"/>
<comment type="caution">
    <text evidence="2">The sequence shown here is derived from an EMBL/GenBank/DDBJ whole genome shotgun (WGS) entry which is preliminary data.</text>
</comment>
<evidence type="ECO:0000313" key="3">
    <source>
        <dbReference type="Proteomes" id="UP000095192"/>
    </source>
</evidence>
<evidence type="ECO:0000256" key="1">
    <source>
        <dbReference type="SAM" id="MobiDB-lite"/>
    </source>
</evidence>
<dbReference type="EMBL" id="JROU02000963">
    <property type="protein sequence ID" value="OEH77838.1"/>
    <property type="molecule type" value="Genomic_DNA"/>
</dbReference>
<feature type="region of interest" description="Disordered" evidence="1">
    <location>
        <begin position="1"/>
        <end position="87"/>
    </location>
</feature>
<dbReference type="InParanoid" id="A0A1D3D314"/>
<keyword evidence="3" id="KW-1185">Reference proteome</keyword>
<dbReference type="Proteomes" id="UP000095192">
    <property type="component" value="Unassembled WGS sequence"/>
</dbReference>
<evidence type="ECO:0000313" key="2">
    <source>
        <dbReference type="EMBL" id="OEH77838.1"/>
    </source>
</evidence>
<accession>A0A1D3D314</accession>